<dbReference type="Pfam" id="PF02583">
    <property type="entry name" value="Trns_repr_metal"/>
    <property type="match status" value="1"/>
</dbReference>
<dbReference type="Proteomes" id="UP000229681">
    <property type="component" value="Unassembled WGS sequence"/>
</dbReference>
<dbReference type="InterPro" id="IPR003735">
    <property type="entry name" value="Metal_Tscrpt_repr"/>
</dbReference>
<dbReference type="InterPro" id="IPR038390">
    <property type="entry name" value="Metal_Tscrpt_repr_sf"/>
</dbReference>
<organism evidence="1 2">
    <name type="scientific">Candidatus Thermofonsia Clade 1 bacterium</name>
    <dbReference type="NCBI Taxonomy" id="2364210"/>
    <lineage>
        <taxon>Bacteria</taxon>
        <taxon>Bacillati</taxon>
        <taxon>Chloroflexota</taxon>
        <taxon>Candidatus Thermofontia</taxon>
        <taxon>Candidatus Thermofonsia Clade 1</taxon>
    </lineage>
</organism>
<comment type="caution">
    <text evidence="1">The sequence shown here is derived from an EMBL/GenBank/DDBJ whole genome shotgun (WGS) entry which is preliminary data.</text>
</comment>
<dbReference type="AlphaFoldDB" id="A0A2M8P8J1"/>
<accession>A0A2M8P8J1</accession>
<reference evidence="1 2" key="1">
    <citation type="submission" date="2017-11" db="EMBL/GenBank/DDBJ databases">
        <title>Evolution of Phototrophy in the Chloroflexi Phylum Driven by Horizontal Gene Transfer.</title>
        <authorList>
            <person name="Ward L.M."/>
            <person name="Hemp J."/>
            <person name="Shih P.M."/>
            <person name="Mcglynn S.E."/>
            <person name="Fischer W."/>
        </authorList>
    </citation>
    <scope>NUCLEOTIDE SEQUENCE [LARGE SCALE GENOMIC DNA]</scope>
    <source>
        <strain evidence="1">JP3_13</strain>
    </source>
</reference>
<proteinExistence type="predicted"/>
<dbReference type="EMBL" id="PGTM01000716">
    <property type="protein sequence ID" value="PJF33870.1"/>
    <property type="molecule type" value="Genomic_DNA"/>
</dbReference>
<sequence length="29" mass="3244">MHNKIALINRLKSAVGHLNGIIAMVEEDR</sequence>
<gene>
    <name evidence="1" type="ORF">CUN49_17515</name>
</gene>
<dbReference type="GO" id="GO:0003677">
    <property type="term" value="F:DNA binding"/>
    <property type="evidence" value="ECO:0007669"/>
    <property type="project" value="InterPro"/>
</dbReference>
<dbReference type="GO" id="GO:0045892">
    <property type="term" value="P:negative regulation of DNA-templated transcription"/>
    <property type="evidence" value="ECO:0007669"/>
    <property type="project" value="UniProtKB-ARBA"/>
</dbReference>
<protein>
    <submittedName>
        <fullName evidence="1">CsoR family transcriptional regulator</fullName>
    </submittedName>
</protein>
<feature type="non-terminal residue" evidence="1">
    <location>
        <position position="29"/>
    </location>
</feature>
<name>A0A2M8P8J1_9CHLR</name>
<dbReference type="GO" id="GO:0046872">
    <property type="term" value="F:metal ion binding"/>
    <property type="evidence" value="ECO:0007669"/>
    <property type="project" value="InterPro"/>
</dbReference>
<evidence type="ECO:0000313" key="1">
    <source>
        <dbReference type="EMBL" id="PJF33870.1"/>
    </source>
</evidence>
<evidence type="ECO:0000313" key="2">
    <source>
        <dbReference type="Proteomes" id="UP000229681"/>
    </source>
</evidence>
<dbReference type="Gene3D" id="1.20.58.1000">
    <property type="entry name" value="Metal-sensitive repressor, helix protomer"/>
    <property type="match status" value="1"/>
</dbReference>